<evidence type="ECO:0000256" key="1">
    <source>
        <dbReference type="ARBA" id="ARBA00009690"/>
    </source>
</evidence>
<dbReference type="SMART" id="SM00865">
    <property type="entry name" value="Tubulin_C"/>
    <property type="match status" value="1"/>
</dbReference>
<reference evidence="9 10" key="2">
    <citation type="submission" date="2020-03" db="EMBL/GenBank/DDBJ databases">
        <title>Campylobacter portucalensis sp. nov., a new species of Campylobacter isolated from the reproductive tract of bulls.</title>
        <authorList>
            <person name="Silva M.F."/>
            <person name="Pereira G."/>
            <person name="Carneiro C."/>
            <person name="Hemphill A."/>
            <person name="Mateus L."/>
            <person name="Lopes-Da-Costa L."/>
            <person name="Silva E."/>
        </authorList>
    </citation>
    <scope>NUCLEOTIDE SEQUENCE [LARGE SCALE GENOMIC DNA]</scope>
    <source>
        <strain evidence="9 10">FMV-PI01</strain>
    </source>
</reference>
<dbReference type="HAMAP" id="MF_00909">
    <property type="entry name" value="FtsZ"/>
    <property type="match status" value="1"/>
</dbReference>
<feature type="binding site" evidence="4">
    <location>
        <begin position="111"/>
        <end position="113"/>
    </location>
    <ligand>
        <name>GTP</name>
        <dbReference type="ChEBI" id="CHEBI:37565"/>
    </ligand>
</feature>
<dbReference type="GO" id="GO:0003924">
    <property type="term" value="F:GTPase activity"/>
    <property type="evidence" value="ECO:0007669"/>
    <property type="project" value="UniProtKB-UniRule"/>
</dbReference>
<feature type="coiled-coil region" evidence="6">
    <location>
        <begin position="322"/>
        <end position="349"/>
    </location>
</feature>
<dbReference type="GO" id="GO:0032153">
    <property type="term" value="C:cell division site"/>
    <property type="evidence" value="ECO:0007669"/>
    <property type="project" value="UniProtKB-UniRule"/>
</dbReference>
<comment type="caution">
    <text evidence="9">The sequence shown here is derived from an EMBL/GenBank/DDBJ whole genome shotgun (WGS) entry which is preliminary data.</text>
</comment>
<keyword evidence="4" id="KW-0717">Septation</keyword>
<keyword evidence="4 9" id="KW-0132">Cell division</keyword>
<dbReference type="AlphaFoldDB" id="A0A6L5WKK0"/>
<feature type="binding site" evidence="4">
    <location>
        <position position="146"/>
    </location>
    <ligand>
        <name>GTP</name>
        <dbReference type="ChEBI" id="CHEBI:37565"/>
    </ligand>
</feature>
<feature type="domain" description="Tubulin/FtsZ 2-layer sandwich" evidence="8">
    <location>
        <begin position="212"/>
        <end position="331"/>
    </location>
</feature>
<evidence type="ECO:0000256" key="3">
    <source>
        <dbReference type="ARBA" id="ARBA00023134"/>
    </source>
</evidence>
<dbReference type="InterPro" id="IPR018316">
    <property type="entry name" value="Tubulin/FtsZ_2-layer-sand-dom"/>
</dbReference>
<dbReference type="Gene3D" id="3.40.50.1440">
    <property type="entry name" value="Tubulin/FtsZ, GTPase domain"/>
    <property type="match status" value="1"/>
</dbReference>
<dbReference type="Pfam" id="PF00091">
    <property type="entry name" value="Tubulin"/>
    <property type="match status" value="1"/>
</dbReference>
<feature type="domain" description="Tubulin/FtsZ GTPase" evidence="7">
    <location>
        <begin position="16"/>
        <end position="208"/>
    </location>
</feature>
<dbReference type="PRINTS" id="PR00423">
    <property type="entry name" value="CELLDVISFTSZ"/>
</dbReference>
<dbReference type="EMBL" id="VWSJ01000009">
    <property type="protein sequence ID" value="MSN96271.1"/>
    <property type="molecule type" value="Genomic_DNA"/>
</dbReference>
<keyword evidence="2 4" id="KW-0547">Nucleotide-binding</keyword>
<proteinExistence type="inferred from homology"/>
<comment type="subunit">
    <text evidence="4">Homodimer. Polymerizes to form a dynamic ring structure in a strictly GTP-dependent manner. Interacts directly with several other division proteins.</text>
</comment>
<dbReference type="InterPro" id="IPR008280">
    <property type="entry name" value="Tub_FtsZ_C"/>
</dbReference>
<dbReference type="GO" id="GO:0005737">
    <property type="term" value="C:cytoplasm"/>
    <property type="evidence" value="ECO:0007669"/>
    <property type="project" value="UniProtKB-SubCell"/>
</dbReference>
<organism evidence="9 10">
    <name type="scientific">Campylobacter portucalensis</name>
    <dbReference type="NCBI Taxonomy" id="2608384"/>
    <lineage>
        <taxon>Bacteria</taxon>
        <taxon>Pseudomonadati</taxon>
        <taxon>Campylobacterota</taxon>
        <taxon>Epsilonproteobacteria</taxon>
        <taxon>Campylobacterales</taxon>
        <taxon>Campylobacteraceae</taxon>
        <taxon>Campylobacter</taxon>
    </lineage>
</organism>
<name>A0A6L5WKK0_9BACT</name>
<dbReference type="GO" id="GO:0043093">
    <property type="term" value="P:FtsZ-dependent cytokinesis"/>
    <property type="evidence" value="ECO:0007669"/>
    <property type="project" value="UniProtKB-UniRule"/>
</dbReference>
<dbReference type="SUPFAM" id="SSF55307">
    <property type="entry name" value="Tubulin C-terminal domain-like"/>
    <property type="match status" value="1"/>
</dbReference>
<keyword evidence="4" id="KW-0131">Cell cycle</keyword>
<dbReference type="SMART" id="SM00864">
    <property type="entry name" value="Tubulin"/>
    <property type="match status" value="1"/>
</dbReference>
<dbReference type="Pfam" id="PF12327">
    <property type="entry name" value="FtsZ_C"/>
    <property type="match status" value="1"/>
</dbReference>
<dbReference type="Gene3D" id="3.30.1330.20">
    <property type="entry name" value="Tubulin/FtsZ, C-terminal domain"/>
    <property type="match status" value="1"/>
</dbReference>
<dbReference type="GO" id="GO:0000917">
    <property type="term" value="P:division septum assembly"/>
    <property type="evidence" value="ECO:0007669"/>
    <property type="project" value="UniProtKB-KW"/>
</dbReference>
<evidence type="ECO:0000259" key="7">
    <source>
        <dbReference type="SMART" id="SM00864"/>
    </source>
</evidence>
<comment type="similarity">
    <text evidence="1 4">Belongs to the FtsZ family.</text>
</comment>
<feature type="binding site" evidence="4">
    <location>
        <begin position="24"/>
        <end position="28"/>
    </location>
    <ligand>
        <name>GTP</name>
        <dbReference type="ChEBI" id="CHEBI:37565"/>
    </ligand>
</feature>
<evidence type="ECO:0000256" key="6">
    <source>
        <dbReference type="SAM" id="Coils"/>
    </source>
</evidence>
<evidence type="ECO:0000256" key="5">
    <source>
        <dbReference type="NCBIfam" id="TIGR00065"/>
    </source>
</evidence>
<dbReference type="InterPro" id="IPR045061">
    <property type="entry name" value="FtsZ/CetZ"/>
</dbReference>
<dbReference type="InterPro" id="IPR037103">
    <property type="entry name" value="Tubulin/FtsZ-like_C"/>
</dbReference>
<feature type="binding site" evidence="4">
    <location>
        <position position="190"/>
    </location>
    <ligand>
        <name>GTP</name>
        <dbReference type="ChEBI" id="CHEBI:37565"/>
    </ligand>
</feature>
<comment type="function">
    <text evidence="4">Essential cell division protein that forms a contractile ring structure (Z ring) at the future cell division site. The regulation of the ring assembly controls the timing and the location of cell division. One of the functions of the FtsZ ring is to recruit other cell division proteins to the septum to produce a new cell wall between the dividing cells. Binds GTP and shows GTPase activity.</text>
</comment>
<keyword evidence="3 4" id="KW-0342">GTP-binding</keyword>
<dbReference type="GO" id="GO:0005525">
    <property type="term" value="F:GTP binding"/>
    <property type="evidence" value="ECO:0007669"/>
    <property type="project" value="UniProtKB-UniRule"/>
</dbReference>
<dbReference type="RefSeq" id="WP_154570538.1">
    <property type="nucleotide sequence ID" value="NZ_VWSJ01000009.1"/>
</dbReference>
<dbReference type="NCBIfam" id="TIGR00065">
    <property type="entry name" value="ftsZ"/>
    <property type="match status" value="1"/>
</dbReference>
<keyword evidence="6" id="KW-0175">Coiled coil</keyword>
<dbReference type="GO" id="GO:0051258">
    <property type="term" value="P:protein polymerization"/>
    <property type="evidence" value="ECO:0007669"/>
    <property type="project" value="UniProtKB-UniRule"/>
</dbReference>
<comment type="subcellular location">
    <subcellularLocation>
        <location evidence="4">Cytoplasm</location>
    </subcellularLocation>
    <text evidence="4">Assembles at midcell at the inner surface of the cytoplasmic membrane.</text>
</comment>
<dbReference type="PANTHER" id="PTHR30314">
    <property type="entry name" value="CELL DIVISION PROTEIN FTSZ-RELATED"/>
    <property type="match status" value="1"/>
</dbReference>
<evidence type="ECO:0000259" key="8">
    <source>
        <dbReference type="SMART" id="SM00865"/>
    </source>
</evidence>
<protein>
    <recommendedName>
        <fullName evidence="4 5">Cell division protein FtsZ</fullName>
    </recommendedName>
</protein>
<keyword evidence="4" id="KW-0963">Cytoplasm</keyword>
<evidence type="ECO:0000313" key="10">
    <source>
        <dbReference type="Proteomes" id="UP000476338"/>
    </source>
</evidence>
<sequence>MNGYKVEEQKPTYGAKIKAIGVGGGGGNMINHIIREGYDKIDLIVANTDQQALDKSLAKTKIQLGPTTTRGLGAGMDPEVGKRAAEESYEDLKDALEYADIVFIGVGEGGGTGTGAAPVVAKAAKENKALAVGIVTTPFNYEGSKKFSIAQKGVEELKKECDSILVISNQKLLSLVDKKAGLKESLKKVDDVLASAVKGMSSIILEYGDSDMNGDFADVKTIMSHRGLALMGTGCAEGEDAIKDAIEDAIQSPLLNDVNINGAMGILIHFKLHPDASIIEFSEAVERVREAAHKDAIVKVATTTDSNIENNRVEVTLIATGFEEAEKINQKLEKEVEKKRDEITENHIKNRVVRSKKVINGIYDDIYDELDSIPAYQRNKMD</sequence>
<dbReference type="Proteomes" id="UP000476338">
    <property type="component" value="Unassembled WGS sequence"/>
</dbReference>
<accession>A0A6L5WKK0</accession>
<gene>
    <name evidence="4 9" type="primary">ftsZ</name>
    <name evidence="9" type="ORF">F1B92_03525</name>
</gene>
<dbReference type="InterPro" id="IPR024757">
    <property type="entry name" value="FtsZ_C"/>
</dbReference>
<reference evidence="9 10" key="1">
    <citation type="submission" date="2019-09" db="EMBL/GenBank/DDBJ databases">
        <authorList>
            <person name="Silva M."/>
            <person name="Pereira G."/>
            <person name="Lopes-Da-Costa L."/>
            <person name="Silva E."/>
        </authorList>
    </citation>
    <scope>NUCLEOTIDE SEQUENCE [LARGE SCALE GENOMIC DNA]</scope>
    <source>
        <strain evidence="9 10">FMV-PI01</strain>
    </source>
</reference>
<evidence type="ECO:0000313" key="9">
    <source>
        <dbReference type="EMBL" id="MSN96271.1"/>
    </source>
</evidence>
<keyword evidence="10" id="KW-1185">Reference proteome</keyword>
<dbReference type="InterPro" id="IPR000158">
    <property type="entry name" value="Cell_div_FtsZ"/>
</dbReference>
<dbReference type="FunFam" id="3.40.50.1440:FF:000001">
    <property type="entry name" value="Cell division protein FtsZ"/>
    <property type="match status" value="1"/>
</dbReference>
<evidence type="ECO:0000256" key="2">
    <source>
        <dbReference type="ARBA" id="ARBA00022741"/>
    </source>
</evidence>
<dbReference type="InterPro" id="IPR036525">
    <property type="entry name" value="Tubulin/FtsZ_GTPase_sf"/>
</dbReference>
<dbReference type="PANTHER" id="PTHR30314:SF3">
    <property type="entry name" value="MITOCHONDRIAL DIVISION PROTEIN FSZA"/>
    <property type="match status" value="1"/>
</dbReference>
<evidence type="ECO:0000256" key="4">
    <source>
        <dbReference type="HAMAP-Rule" id="MF_00909"/>
    </source>
</evidence>
<dbReference type="InterPro" id="IPR003008">
    <property type="entry name" value="Tubulin_FtsZ_GTPase"/>
</dbReference>
<feature type="binding site" evidence="4">
    <location>
        <position position="142"/>
    </location>
    <ligand>
        <name>GTP</name>
        <dbReference type="ChEBI" id="CHEBI:37565"/>
    </ligand>
</feature>
<dbReference type="CDD" id="cd02201">
    <property type="entry name" value="FtsZ_type1"/>
    <property type="match status" value="1"/>
</dbReference>
<dbReference type="SUPFAM" id="SSF52490">
    <property type="entry name" value="Tubulin nucleotide-binding domain-like"/>
    <property type="match status" value="1"/>
</dbReference>